<gene>
    <name evidence="2" type="ORF">E9934_12995</name>
</gene>
<evidence type="ECO:0000313" key="3">
    <source>
        <dbReference type="Proteomes" id="UP000307087"/>
    </source>
</evidence>
<accession>A0A4S8N4Z6</accession>
<keyword evidence="3" id="KW-1185">Reference proteome</keyword>
<proteinExistence type="predicted"/>
<feature type="signal peptide" evidence="1">
    <location>
        <begin position="1"/>
        <end position="27"/>
    </location>
</feature>
<organism evidence="2 3">
    <name type="scientific">Nocardioides caeni</name>
    <dbReference type="NCBI Taxonomy" id="574700"/>
    <lineage>
        <taxon>Bacteria</taxon>
        <taxon>Bacillati</taxon>
        <taxon>Actinomycetota</taxon>
        <taxon>Actinomycetes</taxon>
        <taxon>Propionibacteriales</taxon>
        <taxon>Nocardioidaceae</taxon>
        <taxon>Nocardioides</taxon>
    </lineage>
</organism>
<protein>
    <recommendedName>
        <fullName evidence="4">PKD domain-containing protein</fullName>
    </recommendedName>
</protein>
<evidence type="ECO:0000313" key="2">
    <source>
        <dbReference type="EMBL" id="THV11203.1"/>
    </source>
</evidence>
<reference evidence="2 3" key="1">
    <citation type="journal article" date="2009" name="Int. J. Syst. Evol. Microbiol.">
        <title>Nocardioides caeni sp. nov., isolated from wastewater.</title>
        <authorList>
            <person name="Yoon J.H."/>
            <person name="Kang S.J."/>
            <person name="Park S."/>
            <person name="Kim W."/>
            <person name="Oh T.K."/>
        </authorList>
    </citation>
    <scope>NUCLEOTIDE SEQUENCE [LARGE SCALE GENOMIC DNA]</scope>
    <source>
        <strain evidence="2 3">DSM 23134</strain>
    </source>
</reference>
<evidence type="ECO:0008006" key="4">
    <source>
        <dbReference type="Google" id="ProtNLM"/>
    </source>
</evidence>
<sequence length="392" mass="40854">MHRRIAVVITVIVSTLAAALTAAPASAATGAVQIYAPATVALDEGPATLLAAVDEEPCCGQSVTYAWDLDNDGAYDDATGDRTEWDPTRWATGPGQRTVRVLAAVDGASFVASSTITVIRSSSPFTLVLQSLMSAATTGTAVGFWATTTNAPSGSVLTYGWDLDADGDFDDVADPGQGYVSLAWDQPGSHVVTVRARHDQMGDDPWAISSTTVVVTVPVTLTDPTLTGIARVGQRLTATGATASPGNAVRTWEWLRDGTVVATTGVASYVLTTGDAGRRISVRVRAALAGHQPGTSVVSNALAVAAHNTARPSITGVARVGRRLTGRPGSWVAPGHTRSFQWLRDGRVIRGATRSSYVVARGDRGHRISLRVTMRRAGFPVVSAVSAALPRV</sequence>
<dbReference type="OrthoDB" id="5485729at2"/>
<dbReference type="AlphaFoldDB" id="A0A4S8N4Z6"/>
<name>A0A4S8N4Z6_9ACTN</name>
<keyword evidence="1" id="KW-0732">Signal</keyword>
<feature type="chain" id="PRO_5020487444" description="PKD domain-containing protein" evidence="1">
    <location>
        <begin position="28"/>
        <end position="392"/>
    </location>
</feature>
<evidence type="ECO:0000256" key="1">
    <source>
        <dbReference type="SAM" id="SignalP"/>
    </source>
</evidence>
<dbReference type="EMBL" id="STGW01000008">
    <property type="protein sequence ID" value="THV11203.1"/>
    <property type="molecule type" value="Genomic_DNA"/>
</dbReference>
<comment type="caution">
    <text evidence="2">The sequence shown here is derived from an EMBL/GenBank/DDBJ whole genome shotgun (WGS) entry which is preliminary data.</text>
</comment>
<dbReference type="RefSeq" id="WP_136563325.1">
    <property type="nucleotide sequence ID" value="NZ_BAABLS010000006.1"/>
</dbReference>
<dbReference type="Proteomes" id="UP000307087">
    <property type="component" value="Unassembled WGS sequence"/>
</dbReference>
<dbReference type="Gene3D" id="2.60.40.2700">
    <property type="match status" value="2"/>
</dbReference>